<dbReference type="KEGG" id="mcal:110305645"/>
<sequence length="216" mass="26199">MKLTQGSFLWYLYMDKIYCLLSLRNVKALMEYFHLLDVHHRNTLNDVLFFHFLQHVTNLNKTQIGMIFDLLDWTAVGEIGFDQFYVLVCILLAHQNHLEDHFMYRHSRPVFELLDLDGEMNIGATNFQNYRFLFNIKKQELRDLFHDFDITGDRLLNYKEFKLYTIFCTDKSIDRKKRRKDREAAREREKEKGKDKEKYLHLKKIYSSMISHRSIL</sequence>
<dbReference type="Proteomes" id="UP000515126">
    <property type="component" value="Chromosome 11"/>
</dbReference>
<keyword evidence="2" id="KW-1185">Reference proteome</keyword>
<dbReference type="GO" id="GO:0036128">
    <property type="term" value="C:CatSper complex"/>
    <property type="evidence" value="ECO:0007669"/>
    <property type="project" value="Ensembl"/>
</dbReference>
<dbReference type="GO" id="GO:0097228">
    <property type="term" value="C:sperm principal piece"/>
    <property type="evidence" value="ECO:0007669"/>
    <property type="project" value="Ensembl"/>
</dbReference>
<dbReference type="GO" id="GO:0061891">
    <property type="term" value="F:calcium ion sensor activity"/>
    <property type="evidence" value="ECO:0007669"/>
    <property type="project" value="Ensembl"/>
</dbReference>
<dbReference type="AlphaFoldDB" id="A0A6P5QIU2"/>
<dbReference type="GO" id="GO:0005737">
    <property type="term" value="C:cytoplasm"/>
    <property type="evidence" value="ECO:0007669"/>
    <property type="project" value="Ensembl"/>
</dbReference>
<organism evidence="2 3">
    <name type="scientific">Mus caroli</name>
    <name type="common">Ryukyu mouse</name>
    <name type="synonym">Ricefield mouse</name>
    <dbReference type="NCBI Taxonomy" id="10089"/>
    <lineage>
        <taxon>Eukaryota</taxon>
        <taxon>Metazoa</taxon>
        <taxon>Chordata</taxon>
        <taxon>Craniata</taxon>
        <taxon>Vertebrata</taxon>
        <taxon>Euteleostomi</taxon>
        <taxon>Mammalia</taxon>
        <taxon>Eutheria</taxon>
        <taxon>Euarchontoglires</taxon>
        <taxon>Glires</taxon>
        <taxon>Rodentia</taxon>
        <taxon>Myomorpha</taxon>
        <taxon>Muroidea</taxon>
        <taxon>Muridae</taxon>
        <taxon>Murinae</taxon>
        <taxon>Mus</taxon>
        <taxon>Mus</taxon>
    </lineage>
</organism>
<dbReference type="CTD" id="285588"/>
<proteinExistence type="predicted"/>
<name>A0A6P5QIU2_MUSCR</name>
<evidence type="ECO:0000259" key="1">
    <source>
        <dbReference type="PROSITE" id="PS50222"/>
    </source>
</evidence>
<dbReference type="PROSITE" id="PS50222">
    <property type="entry name" value="EF_HAND_2"/>
    <property type="match status" value="1"/>
</dbReference>
<dbReference type="Gene3D" id="1.10.238.10">
    <property type="entry name" value="EF-hand"/>
    <property type="match status" value="1"/>
</dbReference>
<feature type="domain" description="EF-hand" evidence="1">
    <location>
        <begin position="136"/>
        <end position="171"/>
    </location>
</feature>
<reference evidence="3" key="1">
    <citation type="submission" date="2025-08" db="UniProtKB">
        <authorList>
            <consortium name="RefSeq"/>
        </authorList>
    </citation>
    <scope>IDENTIFICATION</scope>
</reference>
<dbReference type="InterPro" id="IPR042798">
    <property type="entry name" value="EFCAB9"/>
</dbReference>
<dbReference type="SUPFAM" id="SSF47473">
    <property type="entry name" value="EF-hand"/>
    <property type="match status" value="1"/>
</dbReference>
<accession>A0A6P5QIU2</accession>
<dbReference type="GeneID" id="110305645"/>
<dbReference type="InterPro" id="IPR011992">
    <property type="entry name" value="EF-hand-dom_pair"/>
</dbReference>
<dbReference type="GO" id="GO:0030317">
    <property type="term" value="P:flagellated sperm motility"/>
    <property type="evidence" value="ECO:0007669"/>
    <property type="project" value="Ensembl"/>
</dbReference>
<dbReference type="PANTHER" id="PTHR47065">
    <property type="entry name" value="EF-HAND CALCIUM-BINDING DOMAIN-CONTAINING PROTEIN 9"/>
    <property type="match status" value="1"/>
</dbReference>
<protein>
    <submittedName>
        <fullName evidence="3">EF-hand calcium-binding domain-containing protein 9</fullName>
    </submittedName>
</protein>
<dbReference type="PANTHER" id="PTHR47065:SF1">
    <property type="entry name" value="EF-HAND CALCIUM-BINDING DOMAIN-CONTAINING PROTEIN 9"/>
    <property type="match status" value="1"/>
</dbReference>
<dbReference type="RefSeq" id="XP_021033352.1">
    <property type="nucleotide sequence ID" value="XM_021177693.2"/>
</dbReference>
<evidence type="ECO:0000313" key="3">
    <source>
        <dbReference type="RefSeq" id="XP_021033352.1"/>
    </source>
</evidence>
<evidence type="ECO:0000313" key="2">
    <source>
        <dbReference type="Proteomes" id="UP000515126"/>
    </source>
</evidence>
<dbReference type="InterPro" id="IPR002048">
    <property type="entry name" value="EF_hand_dom"/>
</dbReference>
<dbReference type="GO" id="GO:0005509">
    <property type="term" value="F:calcium ion binding"/>
    <property type="evidence" value="ECO:0007669"/>
    <property type="project" value="Ensembl"/>
</dbReference>
<gene>
    <name evidence="3" type="primary">Efcab9</name>
</gene>
<dbReference type="GO" id="GO:0048240">
    <property type="term" value="P:sperm capacitation"/>
    <property type="evidence" value="ECO:0007669"/>
    <property type="project" value="Ensembl"/>
</dbReference>